<dbReference type="PANTHER" id="PTHR43233:SF1">
    <property type="entry name" value="FAMILY N-ACETYLTRANSFERASE, PUTATIVE (AFU_ORTHOLOGUE AFUA_6G03350)-RELATED"/>
    <property type="match status" value="1"/>
</dbReference>
<reference evidence="2 3" key="1">
    <citation type="submission" date="2019-07" db="EMBL/GenBank/DDBJ databases">
        <authorList>
            <person name="Kim J."/>
        </authorList>
    </citation>
    <scope>NUCLEOTIDE SEQUENCE [LARGE SCALE GENOMIC DNA]</scope>
    <source>
        <strain evidence="2 3">MJ1a</strain>
    </source>
</reference>
<protein>
    <submittedName>
        <fullName evidence="2">GNAT family N-acetyltransferase</fullName>
    </submittedName>
</protein>
<dbReference type="Pfam" id="PF13673">
    <property type="entry name" value="Acetyltransf_10"/>
    <property type="match status" value="1"/>
</dbReference>
<dbReference type="PANTHER" id="PTHR43233">
    <property type="entry name" value="FAMILY N-ACETYLTRANSFERASE, PUTATIVE (AFU_ORTHOLOGUE AFUA_6G03350)-RELATED"/>
    <property type="match status" value="1"/>
</dbReference>
<evidence type="ECO:0000313" key="2">
    <source>
        <dbReference type="EMBL" id="TWR26668.1"/>
    </source>
</evidence>
<feature type="domain" description="N-acetyltransferase" evidence="1">
    <location>
        <begin position="7"/>
        <end position="139"/>
    </location>
</feature>
<dbReference type="PROSITE" id="PS51186">
    <property type="entry name" value="GNAT"/>
    <property type="match status" value="1"/>
</dbReference>
<evidence type="ECO:0000259" key="1">
    <source>
        <dbReference type="PROSITE" id="PS51186"/>
    </source>
</evidence>
<dbReference type="RefSeq" id="WP_146269673.1">
    <property type="nucleotide sequence ID" value="NZ_VOEI01000002.1"/>
</dbReference>
<organism evidence="2 3">
    <name type="scientific">Mucilaginibacter achroorhodeus</name>
    <dbReference type="NCBI Taxonomy" id="2599294"/>
    <lineage>
        <taxon>Bacteria</taxon>
        <taxon>Pseudomonadati</taxon>
        <taxon>Bacteroidota</taxon>
        <taxon>Sphingobacteriia</taxon>
        <taxon>Sphingobacteriales</taxon>
        <taxon>Sphingobacteriaceae</taxon>
        <taxon>Mucilaginibacter</taxon>
    </lineage>
</organism>
<dbReference type="Gene3D" id="3.40.630.30">
    <property type="match status" value="1"/>
</dbReference>
<dbReference type="InterPro" id="IPR016181">
    <property type="entry name" value="Acyl_CoA_acyltransferase"/>
</dbReference>
<dbReference type="OrthoDB" id="9775804at2"/>
<dbReference type="CDD" id="cd04301">
    <property type="entry name" value="NAT_SF"/>
    <property type="match status" value="1"/>
</dbReference>
<dbReference type="InterPro" id="IPR000182">
    <property type="entry name" value="GNAT_dom"/>
</dbReference>
<dbReference type="EMBL" id="VOEI01000002">
    <property type="protein sequence ID" value="TWR26668.1"/>
    <property type="molecule type" value="Genomic_DNA"/>
</dbReference>
<evidence type="ECO:0000313" key="3">
    <source>
        <dbReference type="Proteomes" id="UP000318010"/>
    </source>
</evidence>
<sequence>MAVPLIVYQRELTLSSEEFVDVLKRSTLAERRPVDDAERIEAMLQNANLMITARHNGKLIGVSRSLTDFAFCTYLSDLAVDESYQKQGIGARLIYETKKHSVKAKLILLAAPKAVNYYPKTGMTSFSHCFLLDDINDLKVK</sequence>
<comment type="caution">
    <text evidence="2">The sequence shown here is derived from an EMBL/GenBank/DDBJ whole genome shotgun (WGS) entry which is preliminary data.</text>
</comment>
<keyword evidence="2" id="KW-0808">Transferase</keyword>
<gene>
    <name evidence="2" type="ORF">FPZ42_06410</name>
</gene>
<dbReference type="AlphaFoldDB" id="A0A563U5P2"/>
<dbReference type="InterPro" id="IPR053144">
    <property type="entry name" value="Acetyltransferase_Butenolide"/>
</dbReference>
<name>A0A563U5P2_9SPHI</name>
<dbReference type="Proteomes" id="UP000318010">
    <property type="component" value="Unassembled WGS sequence"/>
</dbReference>
<accession>A0A563U5P2</accession>
<dbReference type="GO" id="GO:0016747">
    <property type="term" value="F:acyltransferase activity, transferring groups other than amino-acyl groups"/>
    <property type="evidence" value="ECO:0007669"/>
    <property type="project" value="InterPro"/>
</dbReference>
<keyword evidence="3" id="KW-1185">Reference proteome</keyword>
<dbReference type="SUPFAM" id="SSF55729">
    <property type="entry name" value="Acyl-CoA N-acyltransferases (Nat)"/>
    <property type="match status" value="1"/>
</dbReference>
<proteinExistence type="predicted"/>